<dbReference type="Proteomes" id="UP001433268">
    <property type="component" value="Unassembled WGS sequence"/>
</dbReference>
<protein>
    <submittedName>
        <fullName evidence="1">Uncharacterized protein</fullName>
    </submittedName>
</protein>
<comment type="caution">
    <text evidence="1">The sequence shown here is derived from an EMBL/GenBank/DDBJ whole genome shotgun (WGS) entry which is preliminary data.</text>
</comment>
<gene>
    <name evidence="1" type="ORF">PG997_014244</name>
</gene>
<keyword evidence="2" id="KW-1185">Reference proteome</keyword>
<evidence type="ECO:0000313" key="2">
    <source>
        <dbReference type="Proteomes" id="UP001433268"/>
    </source>
</evidence>
<proteinExistence type="predicted"/>
<name>A0ABR1UT88_9PEZI</name>
<accession>A0ABR1UT88</accession>
<dbReference type="EMBL" id="JAQQWN010000010">
    <property type="protein sequence ID" value="KAK8062147.1"/>
    <property type="molecule type" value="Genomic_DNA"/>
</dbReference>
<dbReference type="RefSeq" id="XP_066660746.1">
    <property type="nucleotide sequence ID" value="XM_066818558.1"/>
</dbReference>
<dbReference type="GeneID" id="92051618"/>
<evidence type="ECO:0000313" key="1">
    <source>
        <dbReference type="EMBL" id="KAK8062147.1"/>
    </source>
</evidence>
<sequence length="140" mass="16126">MLVTVSPYKILPPPQPSFRLCVEISFDLLRSLDPSVISFSDTASNSSVQRQARVIWDPFLKDISNQLGVDFHCVVTWPKPEVTEVGSVADYICYAYVFDYNVSEKPEPPFTSLWREFKMVVMWGFSSSRPVRRNALRRML</sequence>
<organism evidence="1 2">
    <name type="scientific">Apiospora hydei</name>
    <dbReference type="NCBI Taxonomy" id="1337664"/>
    <lineage>
        <taxon>Eukaryota</taxon>
        <taxon>Fungi</taxon>
        <taxon>Dikarya</taxon>
        <taxon>Ascomycota</taxon>
        <taxon>Pezizomycotina</taxon>
        <taxon>Sordariomycetes</taxon>
        <taxon>Xylariomycetidae</taxon>
        <taxon>Amphisphaeriales</taxon>
        <taxon>Apiosporaceae</taxon>
        <taxon>Apiospora</taxon>
    </lineage>
</organism>
<reference evidence="1 2" key="1">
    <citation type="submission" date="2023-01" db="EMBL/GenBank/DDBJ databases">
        <title>Analysis of 21 Apiospora genomes using comparative genomics revels a genus with tremendous synthesis potential of carbohydrate active enzymes and secondary metabolites.</title>
        <authorList>
            <person name="Sorensen T."/>
        </authorList>
    </citation>
    <scope>NUCLEOTIDE SEQUENCE [LARGE SCALE GENOMIC DNA]</scope>
    <source>
        <strain evidence="1 2">CBS 114990</strain>
    </source>
</reference>